<reference evidence="11 12" key="1">
    <citation type="submission" date="2021-04" db="EMBL/GenBank/DDBJ databases">
        <title>Genome analysis of Polyangium sp.</title>
        <authorList>
            <person name="Li Y."/>
            <person name="Wang J."/>
        </authorList>
    </citation>
    <scope>NUCLEOTIDE SEQUENCE [LARGE SCALE GENOMIC DNA]</scope>
    <source>
        <strain evidence="11 12">SDU14</strain>
    </source>
</reference>
<dbReference type="InterPro" id="IPR051906">
    <property type="entry name" value="TolC-like"/>
</dbReference>
<keyword evidence="12" id="KW-1185">Reference proteome</keyword>
<dbReference type="GO" id="GO:1990281">
    <property type="term" value="C:efflux pump complex"/>
    <property type="evidence" value="ECO:0007669"/>
    <property type="project" value="TreeGrafter"/>
</dbReference>
<evidence type="ECO:0000256" key="1">
    <source>
        <dbReference type="ARBA" id="ARBA00004442"/>
    </source>
</evidence>
<dbReference type="AlphaFoldDB" id="A0A9X3X9M8"/>
<accession>A0A9X3X9M8</accession>
<proteinExistence type="inferred from homology"/>
<dbReference type="InterPro" id="IPR003423">
    <property type="entry name" value="OMP_efflux"/>
</dbReference>
<dbReference type="PANTHER" id="PTHR30026:SF21">
    <property type="entry name" value="SLR1270 PROTEIN"/>
    <property type="match status" value="1"/>
</dbReference>
<name>A0A9X3X9M8_9BACT</name>
<dbReference type="EMBL" id="JAGTJJ010000018">
    <property type="protein sequence ID" value="MDC3984041.1"/>
    <property type="molecule type" value="Genomic_DNA"/>
</dbReference>
<dbReference type="PANTHER" id="PTHR30026">
    <property type="entry name" value="OUTER MEMBRANE PROTEIN TOLC"/>
    <property type="match status" value="1"/>
</dbReference>
<evidence type="ECO:0000256" key="2">
    <source>
        <dbReference type="ARBA" id="ARBA00007613"/>
    </source>
</evidence>
<feature type="coiled-coil region" evidence="8">
    <location>
        <begin position="456"/>
        <end position="490"/>
    </location>
</feature>
<keyword evidence="10" id="KW-0732">Signal</keyword>
<evidence type="ECO:0000313" key="12">
    <source>
        <dbReference type="Proteomes" id="UP001151081"/>
    </source>
</evidence>
<evidence type="ECO:0000256" key="5">
    <source>
        <dbReference type="ARBA" id="ARBA00022692"/>
    </source>
</evidence>
<dbReference type="GO" id="GO:0009279">
    <property type="term" value="C:cell outer membrane"/>
    <property type="evidence" value="ECO:0007669"/>
    <property type="project" value="UniProtKB-SubCell"/>
</dbReference>
<feature type="signal peptide" evidence="10">
    <location>
        <begin position="1"/>
        <end position="38"/>
    </location>
</feature>
<feature type="chain" id="PRO_5040836628" evidence="10">
    <location>
        <begin position="39"/>
        <end position="554"/>
    </location>
</feature>
<dbReference type="GO" id="GO:0015288">
    <property type="term" value="F:porin activity"/>
    <property type="evidence" value="ECO:0007669"/>
    <property type="project" value="TreeGrafter"/>
</dbReference>
<sequence length="554" mass="58476">MTSSVSRFASSSSPRRAHRAFTACTLALLLGAPAAALAQPQPAREPAPPAPAAPAPAAAPAPPPPAADRIAEALAPQPGGLTPDEAARIALRTRPSLRVKQAELRAAAARVDQALLNYLPQVTVAAGYTRLSRVQNVLGAPSTAYVGTNLDPANPQVIPVQQGPLVSRPCPPPLSGNCVTDIAGTPITAVQTPGFSFPVLLNSYSLTASIALPISDYVLRISQGYASASHAESAKRIELEAEGLTIAADAKVAFFNWVRAKGSAVVATEAVAQAEAHLKDANLTFQAGLISKADVLRLEAQVASAQQVQADADALASLAEEQIRISLMLPAGKPLTIGVDVLHASAEPSTVQLAALQDEALARRLEIRALDETEYSLKKQVSLARAGYFPRVDGFAEGQYQNPNQRVFPQADEFRFTWNAGVRLSWTINDTLTAIPAVTEAKSRVEQIAAQKEQLLQGLKVEVASAYAELKRAEANIDAADRGLAAAEEGLRVQNELFRAGRATGVALVDAEAELTRARLRRVDARVGILVARTRLEHATGRDVEKASTAPKNP</sequence>
<evidence type="ECO:0000313" key="11">
    <source>
        <dbReference type="EMBL" id="MDC3984041.1"/>
    </source>
</evidence>
<feature type="compositionally biased region" description="Pro residues" evidence="9">
    <location>
        <begin position="43"/>
        <end position="66"/>
    </location>
</feature>
<keyword evidence="7" id="KW-0998">Cell outer membrane</keyword>
<feature type="region of interest" description="Disordered" evidence="9">
    <location>
        <begin position="37"/>
        <end position="68"/>
    </location>
</feature>
<evidence type="ECO:0000256" key="10">
    <source>
        <dbReference type="SAM" id="SignalP"/>
    </source>
</evidence>
<evidence type="ECO:0000256" key="3">
    <source>
        <dbReference type="ARBA" id="ARBA00022448"/>
    </source>
</evidence>
<comment type="caution">
    <text evidence="11">The sequence shown here is derived from an EMBL/GenBank/DDBJ whole genome shotgun (WGS) entry which is preliminary data.</text>
</comment>
<evidence type="ECO:0000256" key="6">
    <source>
        <dbReference type="ARBA" id="ARBA00023136"/>
    </source>
</evidence>
<dbReference type="Proteomes" id="UP001151081">
    <property type="component" value="Unassembled WGS sequence"/>
</dbReference>
<keyword evidence="5" id="KW-0812">Transmembrane</keyword>
<gene>
    <name evidence="11" type="ORF">KEG57_26265</name>
</gene>
<dbReference type="GO" id="GO:0015562">
    <property type="term" value="F:efflux transmembrane transporter activity"/>
    <property type="evidence" value="ECO:0007669"/>
    <property type="project" value="InterPro"/>
</dbReference>
<evidence type="ECO:0000256" key="4">
    <source>
        <dbReference type="ARBA" id="ARBA00022452"/>
    </source>
</evidence>
<keyword evidence="8" id="KW-0175">Coiled coil</keyword>
<keyword evidence="4" id="KW-1134">Transmembrane beta strand</keyword>
<dbReference type="RefSeq" id="WP_272427235.1">
    <property type="nucleotide sequence ID" value="NZ_JAGTJJ010000018.1"/>
</dbReference>
<dbReference type="Gene3D" id="1.20.1600.10">
    <property type="entry name" value="Outer membrane efflux proteins (OEP)"/>
    <property type="match status" value="1"/>
</dbReference>
<evidence type="ECO:0000256" key="9">
    <source>
        <dbReference type="SAM" id="MobiDB-lite"/>
    </source>
</evidence>
<organism evidence="11 12">
    <name type="scientific">Polyangium jinanense</name>
    <dbReference type="NCBI Taxonomy" id="2829994"/>
    <lineage>
        <taxon>Bacteria</taxon>
        <taxon>Pseudomonadati</taxon>
        <taxon>Myxococcota</taxon>
        <taxon>Polyangia</taxon>
        <taxon>Polyangiales</taxon>
        <taxon>Polyangiaceae</taxon>
        <taxon>Polyangium</taxon>
    </lineage>
</organism>
<comment type="subcellular location">
    <subcellularLocation>
        <location evidence="1">Cell outer membrane</location>
    </subcellularLocation>
</comment>
<dbReference type="Pfam" id="PF02321">
    <property type="entry name" value="OEP"/>
    <property type="match status" value="1"/>
</dbReference>
<keyword evidence="6" id="KW-0472">Membrane</keyword>
<comment type="similarity">
    <text evidence="2">Belongs to the outer membrane factor (OMF) (TC 1.B.17) family.</text>
</comment>
<evidence type="ECO:0000256" key="8">
    <source>
        <dbReference type="SAM" id="Coils"/>
    </source>
</evidence>
<protein>
    <submittedName>
        <fullName evidence="11">TolC family protein</fullName>
    </submittedName>
</protein>
<keyword evidence="3" id="KW-0813">Transport</keyword>
<evidence type="ECO:0000256" key="7">
    <source>
        <dbReference type="ARBA" id="ARBA00023237"/>
    </source>
</evidence>
<dbReference type="SUPFAM" id="SSF56954">
    <property type="entry name" value="Outer membrane efflux proteins (OEP)"/>
    <property type="match status" value="1"/>
</dbReference>